<dbReference type="FunFam" id="3.40.50.2300:FF:000001">
    <property type="entry name" value="DNA-binding response regulator PhoB"/>
    <property type="match status" value="1"/>
</dbReference>
<dbReference type="Gene3D" id="3.40.50.2300">
    <property type="match status" value="1"/>
</dbReference>
<evidence type="ECO:0000313" key="10">
    <source>
        <dbReference type="EMBL" id="ADQ18687.1"/>
    </source>
</evidence>
<dbReference type="PANTHER" id="PTHR48111">
    <property type="entry name" value="REGULATOR OF RPOS"/>
    <property type="match status" value="1"/>
</dbReference>
<dbReference type="STRING" id="649349.Lbys_3025"/>
<feature type="modified residue" description="4-aspartylphosphate" evidence="6">
    <location>
        <position position="47"/>
    </location>
</feature>
<evidence type="ECO:0000256" key="5">
    <source>
        <dbReference type="ARBA" id="ARBA00023163"/>
    </source>
</evidence>
<sequence>MIEDDHQVCAIVKKGLEEENFEVTIATDGDTGLSMASEENYDLIILDIMLPKKSGLEVCTRIRHTSNIPILLLTALGTAENVAEGLNRGADDYLVKPFKFIELIARINSLLRRAGREEEKSEVYKFSGVVLNNTSKTVTVNDQEVALTSTEFKLLLLLMKMPNKVYSRQEILERVWEVNFDLGTNVVDVYINYLRKKLDKHGSPKIIHTVVGMGYVLREK</sequence>
<keyword evidence="3" id="KW-0805">Transcription regulation</keyword>
<keyword evidence="1 6" id="KW-0597">Phosphoprotein</keyword>
<proteinExistence type="predicted"/>
<feature type="domain" description="Response regulatory" evidence="8">
    <location>
        <begin position="1"/>
        <end position="111"/>
    </location>
</feature>
<evidence type="ECO:0000256" key="6">
    <source>
        <dbReference type="PROSITE-ProRule" id="PRU00169"/>
    </source>
</evidence>
<gene>
    <name evidence="10" type="ordered locus">Lbys_3025</name>
</gene>
<evidence type="ECO:0000256" key="2">
    <source>
        <dbReference type="ARBA" id="ARBA00023012"/>
    </source>
</evidence>
<dbReference type="InterPro" id="IPR039420">
    <property type="entry name" value="WalR-like"/>
</dbReference>
<dbReference type="Pfam" id="PF00486">
    <property type="entry name" value="Trans_reg_C"/>
    <property type="match status" value="1"/>
</dbReference>
<feature type="domain" description="OmpR/PhoB-type" evidence="9">
    <location>
        <begin position="121"/>
        <end position="219"/>
    </location>
</feature>
<evidence type="ECO:0000256" key="1">
    <source>
        <dbReference type="ARBA" id="ARBA00022553"/>
    </source>
</evidence>
<evidence type="ECO:0000256" key="3">
    <source>
        <dbReference type="ARBA" id="ARBA00023015"/>
    </source>
</evidence>
<evidence type="ECO:0000256" key="7">
    <source>
        <dbReference type="PROSITE-ProRule" id="PRU01091"/>
    </source>
</evidence>
<dbReference type="Proteomes" id="UP000007435">
    <property type="component" value="Chromosome"/>
</dbReference>
<accession>E4RTX9</accession>
<dbReference type="GO" id="GO:0006355">
    <property type="term" value="P:regulation of DNA-templated transcription"/>
    <property type="evidence" value="ECO:0007669"/>
    <property type="project" value="InterPro"/>
</dbReference>
<dbReference type="EMBL" id="CP002305">
    <property type="protein sequence ID" value="ADQ18687.1"/>
    <property type="molecule type" value="Genomic_DNA"/>
</dbReference>
<dbReference type="eggNOG" id="COG0745">
    <property type="taxonomic scope" value="Bacteria"/>
</dbReference>
<dbReference type="PROSITE" id="PS50110">
    <property type="entry name" value="RESPONSE_REGULATORY"/>
    <property type="match status" value="1"/>
</dbReference>
<dbReference type="CDD" id="cd00383">
    <property type="entry name" value="trans_reg_C"/>
    <property type="match status" value="1"/>
</dbReference>
<dbReference type="FunFam" id="1.10.10.10:FF:000005">
    <property type="entry name" value="Two-component system response regulator"/>
    <property type="match status" value="1"/>
</dbReference>
<keyword evidence="4 7" id="KW-0238">DNA-binding</keyword>
<dbReference type="SUPFAM" id="SSF52172">
    <property type="entry name" value="CheY-like"/>
    <property type="match status" value="1"/>
</dbReference>
<reference evidence="10 11" key="2">
    <citation type="journal article" date="2011" name="Stand. Genomic Sci.">
        <title>Complete genome sequence of Leadbetterella byssophila type strain (4M15).</title>
        <authorList>
            <person name="Abt B."/>
            <person name="Teshima H."/>
            <person name="Lucas S."/>
            <person name="Lapidus A."/>
            <person name="Del Rio T.G."/>
            <person name="Nolan M."/>
            <person name="Tice H."/>
            <person name="Cheng J.F."/>
            <person name="Pitluck S."/>
            <person name="Liolios K."/>
            <person name="Pagani I."/>
            <person name="Ivanova N."/>
            <person name="Mavromatis K."/>
            <person name="Pati A."/>
            <person name="Tapia R."/>
            <person name="Han C."/>
            <person name="Goodwin L."/>
            <person name="Chen A."/>
            <person name="Palaniappan K."/>
            <person name="Land M."/>
            <person name="Hauser L."/>
            <person name="Chang Y.J."/>
            <person name="Jeffries C.D."/>
            <person name="Rohde M."/>
            <person name="Goker M."/>
            <person name="Tindall B.J."/>
            <person name="Detter J.C."/>
            <person name="Woyke T."/>
            <person name="Bristow J."/>
            <person name="Eisen J.A."/>
            <person name="Markowitz V."/>
            <person name="Hugenholtz P."/>
            <person name="Klenk H.P."/>
            <person name="Kyrpides N.C."/>
        </authorList>
    </citation>
    <scope>NUCLEOTIDE SEQUENCE [LARGE SCALE GENOMIC DNA]</scope>
    <source>
        <strain evidence="11">DSM 17132 / JCM 16389 / KACC 11308 / NBRC 106382 / 4M15</strain>
    </source>
</reference>
<dbReference type="HOGENOM" id="CLU_000445_30_4_10"/>
<keyword evidence="2" id="KW-0902">Two-component regulatory system</keyword>
<feature type="DNA-binding region" description="OmpR/PhoB-type" evidence="7">
    <location>
        <begin position="121"/>
        <end position="219"/>
    </location>
</feature>
<evidence type="ECO:0000259" key="9">
    <source>
        <dbReference type="PROSITE" id="PS51755"/>
    </source>
</evidence>
<evidence type="ECO:0000313" key="11">
    <source>
        <dbReference type="Proteomes" id="UP000007435"/>
    </source>
</evidence>
<dbReference type="InterPro" id="IPR001789">
    <property type="entry name" value="Sig_transdc_resp-reg_receiver"/>
</dbReference>
<dbReference type="SMART" id="SM00862">
    <property type="entry name" value="Trans_reg_C"/>
    <property type="match status" value="1"/>
</dbReference>
<name>E4RTX9_LEAB4</name>
<dbReference type="Pfam" id="PF00072">
    <property type="entry name" value="Response_reg"/>
    <property type="match status" value="1"/>
</dbReference>
<reference key="1">
    <citation type="submission" date="2010-11" db="EMBL/GenBank/DDBJ databases">
        <title>The complete genome of Leadbetterella byssophila DSM 17132.</title>
        <authorList>
            <consortium name="US DOE Joint Genome Institute (JGI-PGF)"/>
            <person name="Lucas S."/>
            <person name="Copeland A."/>
            <person name="Lapidus A."/>
            <person name="Glavina del Rio T."/>
            <person name="Dalin E."/>
            <person name="Tice H."/>
            <person name="Bruce D."/>
            <person name="Goodwin L."/>
            <person name="Pitluck S."/>
            <person name="Kyrpides N."/>
            <person name="Mavromatis K."/>
            <person name="Ivanova N."/>
            <person name="Teshima H."/>
            <person name="Brettin T."/>
            <person name="Detter J.C."/>
            <person name="Han C."/>
            <person name="Tapia R."/>
            <person name="Land M."/>
            <person name="Hauser L."/>
            <person name="Markowitz V."/>
            <person name="Cheng J.-F."/>
            <person name="Hugenholtz P."/>
            <person name="Woyke T."/>
            <person name="Wu D."/>
            <person name="Tindall B."/>
            <person name="Pomrenke H.G."/>
            <person name="Brambilla E."/>
            <person name="Klenk H.-P."/>
            <person name="Eisen J.A."/>
        </authorList>
    </citation>
    <scope>NUCLEOTIDE SEQUENCE [LARGE SCALE GENOMIC DNA]</scope>
    <source>
        <strain>DSM 17132</strain>
    </source>
</reference>
<dbReference type="PANTHER" id="PTHR48111:SF22">
    <property type="entry name" value="REGULATOR OF RPOS"/>
    <property type="match status" value="1"/>
</dbReference>
<dbReference type="GO" id="GO:0005829">
    <property type="term" value="C:cytosol"/>
    <property type="evidence" value="ECO:0007669"/>
    <property type="project" value="TreeGrafter"/>
</dbReference>
<keyword evidence="11" id="KW-1185">Reference proteome</keyword>
<dbReference type="AlphaFoldDB" id="E4RTX9"/>
<evidence type="ECO:0000259" key="8">
    <source>
        <dbReference type="PROSITE" id="PS50110"/>
    </source>
</evidence>
<dbReference type="Gene3D" id="1.10.10.10">
    <property type="entry name" value="Winged helix-like DNA-binding domain superfamily/Winged helix DNA-binding domain"/>
    <property type="match status" value="1"/>
</dbReference>
<dbReference type="SMART" id="SM00448">
    <property type="entry name" value="REC"/>
    <property type="match status" value="1"/>
</dbReference>
<dbReference type="InterPro" id="IPR001867">
    <property type="entry name" value="OmpR/PhoB-type_DNA-bd"/>
</dbReference>
<dbReference type="KEGG" id="lby:Lbys_3025"/>
<dbReference type="GO" id="GO:0000976">
    <property type="term" value="F:transcription cis-regulatory region binding"/>
    <property type="evidence" value="ECO:0007669"/>
    <property type="project" value="TreeGrafter"/>
</dbReference>
<keyword evidence="5" id="KW-0804">Transcription</keyword>
<protein>
    <submittedName>
        <fullName evidence="10">Two component transcriptional regulator, winged helix family</fullName>
    </submittedName>
</protein>
<evidence type="ECO:0000256" key="4">
    <source>
        <dbReference type="ARBA" id="ARBA00023125"/>
    </source>
</evidence>
<dbReference type="GO" id="GO:0032993">
    <property type="term" value="C:protein-DNA complex"/>
    <property type="evidence" value="ECO:0007669"/>
    <property type="project" value="TreeGrafter"/>
</dbReference>
<organism evidence="10 11">
    <name type="scientific">Leadbetterella byssophila (strain DSM 17132 / JCM 16389 / KACC 11308 / NBRC 106382 / 4M15)</name>
    <dbReference type="NCBI Taxonomy" id="649349"/>
    <lineage>
        <taxon>Bacteria</taxon>
        <taxon>Pseudomonadati</taxon>
        <taxon>Bacteroidota</taxon>
        <taxon>Cytophagia</taxon>
        <taxon>Cytophagales</taxon>
        <taxon>Leadbetterellaceae</taxon>
        <taxon>Leadbetterella</taxon>
    </lineage>
</organism>
<dbReference type="InterPro" id="IPR011006">
    <property type="entry name" value="CheY-like_superfamily"/>
</dbReference>
<dbReference type="Gene3D" id="6.10.250.690">
    <property type="match status" value="1"/>
</dbReference>
<dbReference type="GO" id="GO:0000156">
    <property type="term" value="F:phosphorelay response regulator activity"/>
    <property type="evidence" value="ECO:0007669"/>
    <property type="project" value="TreeGrafter"/>
</dbReference>
<dbReference type="PROSITE" id="PS51755">
    <property type="entry name" value="OMPR_PHOB"/>
    <property type="match status" value="1"/>
</dbReference>
<dbReference type="InterPro" id="IPR036388">
    <property type="entry name" value="WH-like_DNA-bd_sf"/>
</dbReference>